<dbReference type="RefSeq" id="WP_376867105.1">
    <property type="nucleotide sequence ID" value="NZ_JBHRYB010000013.1"/>
</dbReference>
<name>A0ABV7VTX2_9GAMM</name>
<reference evidence="2" key="1">
    <citation type="journal article" date="2019" name="Int. J. Syst. Evol. Microbiol.">
        <title>The Global Catalogue of Microorganisms (GCM) 10K type strain sequencing project: providing services to taxonomists for standard genome sequencing and annotation.</title>
        <authorList>
            <consortium name="The Broad Institute Genomics Platform"/>
            <consortium name="The Broad Institute Genome Sequencing Center for Infectious Disease"/>
            <person name="Wu L."/>
            <person name="Ma J."/>
        </authorList>
    </citation>
    <scope>NUCLEOTIDE SEQUENCE [LARGE SCALE GENOMIC DNA]</scope>
    <source>
        <strain evidence="2">KCTC 42424</strain>
    </source>
</reference>
<dbReference type="InterPro" id="IPR004596">
    <property type="entry name" value="Cell_div_suppressor_SulA"/>
</dbReference>
<comment type="caution">
    <text evidence="1">The sequence shown here is derived from an EMBL/GenBank/DDBJ whole genome shotgun (WGS) entry which is preliminary data.</text>
</comment>
<organism evidence="1 2">
    <name type="scientific">Bacterioplanoides pacificum</name>
    <dbReference type="NCBI Taxonomy" id="1171596"/>
    <lineage>
        <taxon>Bacteria</taxon>
        <taxon>Pseudomonadati</taxon>
        <taxon>Pseudomonadota</taxon>
        <taxon>Gammaproteobacteria</taxon>
        <taxon>Oceanospirillales</taxon>
        <taxon>Oceanospirillaceae</taxon>
        <taxon>Bacterioplanoides</taxon>
    </lineage>
</organism>
<dbReference type="EMBL" id="JBHRYB010000013">
    <property type="protein sequence ID" value="MFC3680984.1"/>
    <property type="molecule type" value="Genomic_DNA"/>
</dbReference>
<dbReference type="Gene3D" id="3.40.50.300">
    <property type="entry name" value="P-loop containing nucleotide triphosphate hydrolases"/>
    <property type="match status" value="1"/>
</dbReference>
<proteinExistence type="predicted"/>
<keyword evidence="2" id="KW-1185">Reference proteome</keyword>
<dbReference type="SUPFAM" id="SSF52540">
    <property type="entry name" value="P-loop containing nucleoside triphosphate hydrolases"/>
    <property type="match status" value="1"/>
</dbReference>
<dbReference type="Pfam" id="PF03846">
    <property type="entry name" value="SulA"/>
    <property type="match status" value="1"/>
</dbReference>
<evidence type="ECO:0000313" key="1">
    <source>
        <dbReference type="EMBL" id="MFC3680984.1"/>
    </source>
</evidence>
<sequence>MRQLTLEVEPTGLSLSSQQRPAISRGSLTELILSEGSAVQPMQLLPLLAQCSAQQRWLMWMSPSMPMNKRYLESLGLENSAVIHLDVCADTQMVLVEKVLAAANSHIIIEWQGTLHDNQRECIQQQAWRSGSQVILIQRR</sequence>
<dbReference type="Proteomes" id="UP001595722">
    <property type="component" value="Unassembled WGS sequence"/>
</dbReference>
<accession>A0ABV7VTX2</accession>
<dbReference type="PIRSF" id="PIRSF003093">
    <property type="entry name" value="SulA"/>
    <property type="match status" value="1"/>
</dbReference>
<dbReference type="InterPro" id="IPR027417">
    <property type="entry name" value="P-loop_NTPase"/>
</dbReference>
<evidence type="ECO:0000313" key="2">
    <source>
        <dbReference type="Proteomes" id="UP001595722"/>
    </source>
</evidence>
<gene>
    <name evidence="1" type="ORF">ACFOMG_12830</name>
</gene>
<protein>
    <submittedName>
        <fullName evidence="1">SulA-like leucine-rich domain-containing protein</fullName>
    </submittedName>
</protein>